<evidence type="ECO:0000256" key="4">
    <source>
        <dbReference type="ARBA" id="ARBA00023004"/>
    </source>
</evidence>
<evidence type="ECO:0000256" key="5">
    <source>
        <dbReference type="ARBA" id="ARBA00023014"/>
    </source>
</evidence>
<evidence type="ECO:0000256" key="3">
    <source>
        <dbReference type="ARBA" id="ARBA00023002"/>
    </source>
</evidence>
<dbReference type="Gene3D" id="3.50.50.60">
    <property type="entry name" value="FAD/NAD(P)-binding domain"/>
    <property type="match status" value="1"/>
</dbReference>
<gene>
    <name evidence="6" type="ORF">GC096_23950</name>
</gene>
<keyword evidence="5" id="KW-0411">Iron-sulfur</keyword>
<dbReference type="InterPro" id="IPR039650">
    <property type="entry name" value="HdrA-like"/>
</dbReference>
<evidence type="ECO:0000313" key="7">
    <source>
        <dbReference type="Proteomes" id="UP000653578"/>
    </source>
</evidence>
<evidence type="ECO:0000313" key="6">
    <source>
        <dbReference type="EMBL" id="NOU67100.1"/>
    </source>
</evidence>
<dbReference type="PANTHER" id="PTHR43498:SF1">
    <property type="entry name" value="COB--COM HETERODISULFIDE REDUCTASE IRON-SULFUR SUBUNIT A"/>
    <property type="match status" value="1"/>
</dbReference>
<reference evidence="6 7" key="1">
    <citation type="submission" date="2019-10" db="EMBL/GenBank/DDBJ databases">
        <title>Description of Paenibacillus humi sp. nov.</title>
        <authorList>
            <person name="Carlier A."/>
            <person name="Qi S."/>
        </authorList>
    </citation>
    <scope>NUCLEOTIDE SEQUENCE [LARGE SCALE GENOMIC DNA]</scope>
    <source>
        <strain evidence="6 7">LMG 31461</strain>
    </source>
</reference>
<evidence type="ECO:0000256" key="2">
    <source>
        <dbReference type="ARBA" id="ARBA00022723"/>
    </source>
</evidence>
<keyword evidence="2" id="KW-0479">Metal-binding</keyword>
<dbReference type="EMBL" id="WHNY01000067">
    <property type="protein sequence ID" value="NOU67100.1"/>
    <property type="molecule type" value="Genomic_DNA"/>
</dbReference>
<dbReference type="InterPro" id="IPR036188">
    <property type="entry name" value="FAD/NAD-bd_sf"/>
</dbReference>
<evidence type="ECO:0000256" key="1">
    <source>
        <dbReference type="ARBA" id="ARBA00022485"/>
    </source>
</evidence>
<dbReference type="SUPFAM" id="SSF51905">
    <property type="entry name" value="FAD/NAD(P)-binding domain"/>
    <property type="match status" value="1"/>
</dbReference>
<dbReference type="PANTHER" id="PTHR43498">
    <property type="entry name" value="FERREDOXIN:COB-COM HETERODISULFIDE REDUCTASE SUBUNIT A"/>
    <property type="match status" value="1"/>
</dbReference>
<sequence length="471" mass="52471">MSLVQFFCLLIHAYLNMELELKEMLLREEAREIPIFYEADICVLGGSCTGVFAAVRAARLGARVVIIEKQNAFGGVATSGLVNIWHSLQNTEFDQQIIAGLTLETIERLDRVGGVIEERKNHSAGYMLNTEELKIELDRLIQESNVKAYLHTMFVSPHVVNGELQAAIVENKSGRGAIKAKLFIDATGDGDLCDRLGVAQRLSPHFQPSTACAKISGWEQGTEGIDLPYLLLKHKDEFGIPEGFGWGTQVPGSTDVHMYAGTRVYHANSADGEALTYSEMEGRRQVRAIMDLVHTYGRGDRMSLVSLPSYIGTRETRHIACHYQLTGEDVLYGRRFDDAIANGSYRIDIHHQDKPGLTFKYLDGEQAYIRPGYPKEIGRWREMTEHNPTFYQIPYRSLLPEGPYRNVIVAGRMLDIDEEAFGGVRVMVNMNQLGEAAGVAAYIALTEEKGFANVDVQSLRHQLQSGGSIVL</sequence>
<proteinExistence type="predicted"/>
<keyword evidence="7" id="KW-1185">Reference proteome</keyword>
<keyword evidence="1" id="KW-0004">4Fe-4S</keyword>
<comment type="caution">
    <text evidence="6">The sequence shown here is derived from an EMBL/GenBank/DDBJ whole genome shotgun (WGS) entry which is preliminary data.</text>
</comment>
<accession>A0ABX1XGV0</accession>
<keyword evidence="3" id="KW-0560">Oxidoreductase</keyword>
<dbReference type="RefSeq" id="WP_171633827.1">
    <property type="nucleotide sequence ID" value="NZ_WHNY01000067.1"/>
</dbReference>
<protein>
    <submittedName>
        <fullName evidence="6">FAD-dependent oxidoreductase</fullName>
    </submittedName>
</protein>
<dbReference type="Proteomes" id="UP000653578">
    <property type="component" value="Unassembled WGS sequence"/>
</dbReference>
<organism evidence="6 7">
    <name type="scientific">Paenibacillus plantarum</name>
    <dbReference type="NCBI Taxonomy" id="2654975"/>
    <lineage>
        <taxon>Bacteria</taxon>
        <taxon>Bacillati</taxon>
        <taxon>Bacillota</taxon>
        <taxon>Bacilli</taxon>
        <taxon>Bacillales</taxon>
        <taxon>Paenibacillaceae</taxon>
        <taxon>Paenibacillus</taxon>
    </lineage>
</organism>
<name>A0ABX1XGV0_9BACL</name>
<dbReference type="Pfam" id="PF12831">
    <property type="entry name" value="FAD_oxidored"/>
    <property type="match status" value="1"/>
</dbReference>
<keyword evidence="4" id="KW-0408">Iron</keyword>